<reference evidence="2 3" key="1">
    <citation type="submission" date="2020-10" db="EMBL/GenBank/DDBJ databases">
        <title>Blautia liquoris sp.nov., isolated from the mud in a fermentation cellar used for the production of Chinese strong-flavoured liquor.</title>
        <authorList>
            <person name="Lu L."/>
        </authorList>
    </citation>
    <scope>NUCLEOTIDE SEQUENCE [LARGE SCALE GENOMIC DNA]</scope>
    <source>
        <strain evidence="2 3">LZLJ-3</strain>
    </source>
</reference>
<dbReference type="KEGG" id="bliq:INP51_07670"/>
<protein>
    <submittedName>
        <fullName evidence="2">Putative ABC transporter permease</fullName>
    </submittedName>
</protein>
<keyword evidence="1" id="KW-1133">Transmembrane helix</keyword>
<dbReference type="RefSeq" id="WP_193737098.1">
    <property type="nucleotide sequence ID" value="NZ_CP063304.1"/>
</dbReference>
<dbReference type="EMBL" id="CP063304">
    <property type="protein sequence ID" value="QOV20784.1"/>
    <property type="molecule type" value="Genomic_DNA"/>
</dbReference>
<dbReference type="Pfam" id="PF06541">
    <property type="entry name" value="ABC_trans_CmpB"/>
    <property type="match status" value="1"/>
</dbReference>
<dbReference type="AlphaFoldDB" id="A0A7M2RLA0"/>
<keyword evidence="1" id="KW-0812">Transmembrane</keyword>
<organism evidence="2 3">
    <name type="scientific">Blautia liquoris</name>
    <dbReference type="NCBI Taxonomy" id="2779518"/>
    <lineage>
        <taxon>Bacteria</taxon>
        <taxon>Bacillati</taxon>
        <taxon>Bacillota</taxon>
        <taxon>Clostridia</taxon>
        <taxon>Lachnospirales</taxon>
        <taxon>Lachnospiraceae</taxon>
        <taxon>Blautia</taxon>
    </lineage>
</organism>
<feature type="transmembrane region" description="Helical" evidence="1">
    <location>
        <begin position="159"/>
        <end position="182"/>
    </location>
</feature>
<evidence type="ECO:0000313" key="3">
    <source>
        <dbReference type="Proteomes" id="UP000593601"/>
    </source>
</evidence>
<dbReference type="InterPro" id="IPR010540">
    <property type="entry name" value="CmpB_TMEM229"/>
</dbReference>
<keyword evidence="1" id="KW-0472">Membrane</keyword>
<name>A0A7M2RLA0_9FIRM</name>
<proteinExistence type="predicted"/>
<gene>
    <name evidence="2" type="ORF">INP51_07670</name>
</gene>
<dbReference type="Proteomes" id="UP000593601">
    <property type="component" value="Chromosome"/>
</dbReference>
<feature type="transmembrane region" description="Helical" evidence="1">
    <location>
        <begin position="46"/>
        <end position="71"/>
    </location>
</feature>
<feature type="transmembrane region" description="Helical" evidence="1">
    <location>
        <begin position="77"/>
        <end position="104"/>
    </location>
</feature>
<sequence length="313" mass="36967">MLGSSQILDLKILGNDLYYIVNSFWIYSFFGWIWESSFVSVKKRKLVNRGFVTGPVLTLYGFGAVLVYMFLHPFSNHILTLFFGGMVVATILEYITGVLMRALFHTKWWDYSDKKFNFQGIICLGSSIGWGFFSLLLFYAFQPIVGTIVALYPRHYGEFFVNLVTMVYCVDFGMSAFAAFHVREKLSNLDKTWDEFQEFLQKSRLGEASAYMKNKTEAFYQDASTIRIKSFVEDKKRYFSDYLDRISEDNLELKESLMERKDIYLEKFDRFLENFMRDQKALDRITKRYIKAYPHLGIIKRFKKDDKKDKKNQ</sequence>
<keyword evidence="3" id="KW-1185">Reference proteome</keyword>
<accession>A0A7M2RLA0</accession>
<evidence type="ECO:0000313" key="2">
    <source>
        <dbReference type="EMBL" id="QOV20784.1"/>
    </source>
</evidence>
<feature type="transmembrane region" description="Helical" evidence="1">
    <location>
        <begin position="17"/>
        <end position="34"/>
    </location>
</feature>
<evidence type="ECO:0000256" key="1">
    <source>
        <dbReference type="SAM" id="Phobius"/>
    </source>
</evidence>